<dbReference type="Proteomes" id="UP000069135">
    <property type="component" value="Chromosome"/>
</dbReference>
<reference evidence="3" key="1">
    <citation type="submission" date="2015-10" db="EMBL/GenBank/DDBJ databases">
        <title>Analysis of five complete genome sequences for members of the class Peribacteria in the recently recognized Peregrinibacteria bacterial phylum.</title>
        <authorList>
            <person name="Anantharaman K."/>
            <person name="Brown C.T."/>
            <person name="Burstein D."/>
            <person name="Castelle C.J."/>
            <person name="Probst A.J."/>
            <person name="Thomas B.C."/>
            <person name="Williams K.H."/>
            <person name="Banfield J.F."/>
        </authorList>
    </citation>
    <scope>NUCLEOTIDE SEQUENCE [LARGE SCALE GENOMIC DNA]</scope>
</reference>
<protein>
    <submittedName>
        <fullName evidence="2">Uncharacterized protein</fullName>
    </submittedName>
</protein>
<organism evidence="2 3">
    <name type="scientific">Candidatus Peribacter riflensis</name>
    <dbReference type="NCBI Taxonomy" id="1735162"/>
    <lineage>
        <taxon>Bacteria</taxon>
        <taxon>Candidatus Peregrinibacteriota</taxon>
        <taxon>Candidatus Peribacteria</taxon>
        <taxon>Candidatus Peribacterales</taxon>
        <taxon>Candidatus Peribacteraceae</taxon>
        <taxon>Candidatus Peribacter</taxon>
    </lineage>
</organism>
<proteinExistence type="predicted"/>
<dbReference type="AlphaFoldDB" id="A0A0S1SUQ0"/>
<feature type="region of interest" description="Disordered" evidence="1">
    <location>
        <begin position="83"/>
        <end position="105"/>
    </location>
</feature>
<accession>A0A0S1SQD8</accession>
<evidence type="ECO:0000313" key="3">
    <source>
        <dbReference type="Proteomes" id="UP000069135"/>
    </source>
</evidence>
<dbReference type="STRING" id="1735162.PeribacterB2_0980"/>
<accession>A0A0S1SPY1</accession>
<accession>A0A0S1SI27</accession>
<sequence length="105" mass="11419">MNDGSSFNLRLSGVDLPDPTLLFEKEFQLLMKRNVPVADAVLSMSKGARMAVEALMNRAGHGWSQFLYVENPAVLKDAAESLHSSMPGSPARAEAEKTLRALTES</sequence>
<accession>A0A0S1SUQ0</accession>
<evidence type="ECO:0000256" key="1">
    <source>
        <dbReference type="SAM" id="MobiDB-lite"/>
    </source>
</evidence>
<dbReference type="EMBL" id="CP013065">
    <property type="protein sequence ID" value="ALM13643.1"/>
    <property type="molecule type" value="Genomic_DNA"/>
</dbReference>
<evidence type="ECO:0000313" key="2">
    <source>
        <dbReference type="EMBL" id="ALM13643.1"/>
    </source>
</evidence>
<dbReference type="KEGG" id="prf:PeribacterA2_0978"/>
<accession>A0A0S1SNM6</accession>
<reference evidence="2 3" key="2">
    <citation type="journal article" date="2016" name="PeerJ">
        <title>Analysis of five complete genome sequences for members of the class Peribacteria in the recently recognized Peregrinibacteria bacterial phylum.</title>
        <authorList>
            <person name="Anantharaman K."/>
            <person name="Brown C.T."/>
            <person name="Burstein D."/>
            <person name="Castelle C.J."/>
            <person name="Probst A.J."/>
            <person name="Thomas B.C."/>
            <person name="Williams K.H."/>
            <person name="Banfield J.F."/>
        </authorList>
    </citation>
    <scope>NUCLEOTIDE SEQUENCE [LARGE SCALE GENOMIC DNA]</scope>
    <source>
        <strain evidence="2">RIFOXYD1_FULL_PER-ii_59_16</strain>
    </source>
</reference>
<name>A0A0S1SUQ0_9BACT</name>
<gene>
    <name evidence="2" type="ORF">PeribacterD1_0978</name>
</gene>